<reference evidence="1 2" key="1">
    <citation type="journal article" date="2001" name="J. Virol.">
        <title>Analysis and characterization of the complete genome of tupaia (tree shrew) herpesvirus.</title>
        <authorList>
            <person name="Bahr U."/>
            <person name="Darai G."/>
        </authorList>
    </citation>
    <scope>NUCLEOTIDE SEQUENCE [LARGE SCALE GENOMIC DNA]</scope>
    <source>
        <strain evidence="1">2</strain>
    </source>
</reference>
<organismHost>
    <name type="scientific">Tupaia belangeri</name>
    <name type="common">Common tree shrew</name>
    <name type="synonym">Tupaia glis belangeri</name>
    <dbReference type="NCBI Taxonomy" id="37347"/>
</organismHost>
<dbReference type="Proteomes" id="UP000137095">
    <property type="component" value="Segment"/>
</dbReference>
<name>Q91TQ4_TUHV1</name>
<accession>Q91TQ4</accession>
<dbReference type="RefSeq" id="NP_116388.1">
    <property type="nucleotide sequence ID" value="NC_002794.1"/>
</dbReference>
<keyword evidence="2" id="KW-1185">Reference proteome</keyword>
<evidence type="ECO:0000313" key="1">
    <source>
        <dbReference type="EMBL" id="AAK57083.1"/>
    </source>
</evidence>
<sequence length="133" mass="14103">MSRTQAASASPPNTDAWTRRPMWNMVAASDSQAASAVEAETVVVGVVVAAFVRRLGQDISPFRTRERAAAQPLFELFPQNLLEASQEPVGRLHGQLGGRRAGAAALARVIPRSRRAASNISQGGGALDEIGRL</sequence>
<protein>
    <submittedName>
        <fullName evidence="1">T39</fullName>
    </submittedName>
</protein>
<organism evidence="1 2">
    <name type="scientific">Tupaiid herpesvirus 1 (strain 1)</name>
    <name type="common">TuHV-1</name>
    <name type="synonym">Herpesvirus tupaia (strain 1)</name>
    <dbReference type="NCBI Taxonomy" id="10397"/>
    <lineage>
        <taxon>Viruses</taxon>
        <taxon>Duplodnaviria</taxon>
        <taxon>Heunggongvirae</taxon>
        <taxon>Peploviricota</taxon>
        <taxon>Herviviricetes</taxon>
        <taxon>Herpesvirales</taxon>
        <taxon>Orthoherpesviridae</taxon>
        <taxon>Betaherpesvirinae</taxon>
        <taxon>Quwivirus</taxon>
        <taxon>Quwivirus tupaiidbeta1</taxon>
    </lineage>
</organism>
<dbReference type="GeneID" id="921094"/>
<proteinExistence type="predicted"/>
<dbReference type="KEGG" id="vg:921094"/>
<dbReference type="EMBL" id="AF281817">
    <property type="protein sequence ID" value="AAK57083.1"/>
    <property type="molecule type" value="Genomic_DNA"/>
</dbReference>
<evidence type="ECO:0000313" key="2">
    <source>
        <dbReference type="Proteomes" id="UP000137095"/>
    </source>
</evidence>